<feature type="transmembrane region" description="Helical" evidence="1">
    <location>
        <begin position="202"/>
        <end position="222"/>
    </location>
</feature>
<feature type="transmembrane region" description="Helical" evidence="1">
    <location>
        <begin position="140"/>
        <end position="168"/>
    </location>
</feature>
<feature type="transmembrane region" description="Helical" evidence="1">
    <location>
        <begin position="95"/>
        <end position="120"/>
    </location>
</feature>
<feature type="transmembrane region" description="Helical" evidence="1">
    <location>
        <begin position="16"/>
        <end position="36"/>
    </location>
</feature>
<protein>
    <submittedName>
        <fullName evidence="2">ABC transporter permease</fullName>
    </submittedName>
</protein>
<keyword evidence="1" id="KW-1133">Transmembrane helix</keyword>
<evidence type="ECO:0000256" key="1">
    <source>
        <dbReference type="SAM" id="Phobius"/>
    </source>
</evidence>
<sequence length="232" mass="25071">MTTLIRLELKKNNIRPYIISAVCITLAMFGFVYLFAGVSDEELEDYALIVALVSCLIMASYAILGGVMFARFAVDEYKGKRAMLLFSYPVSRSRVLLAKTLLVCGFVFASTLATSCTVFASFQFSETFAPLVHDNATNTILSIAMTIAVINGIQAVTISMISLMLGLWKESEPTTIVSTVIITSLMANFVSELILTGTMNSIAQQVALTVAFLLVAAGAFALSSKRVNAIEI</sequence>
<gene>
    <name evidence="2" type="ORF">QN215_06905</name>
</gene>
<organism evidence="2">
    <name type="scientific">Bifidobacterium aquikefiricola</name>
    <dbReference type="NCBI Taxonomy" id="3059038"/>
    <lineage>
        <taxon>Bacteria</taxon>
        <taxon>Bacillati</taxon>
        <taxon>Actinomycetota</taxon>
        <taxon>Actinomycetes</taxon>
        <taxon>Bifidobacteriales</taxon>
        <taxon>Bifidobacteriaceae</taxon>
        <taxon>Bifidobacterium</taxon>
    </lineage>
</organism>
<feature type="transmembrane region" description="Helical" evidence="1">
    <location>
        <begin position="175"/>
        <end position="196"/>
    </location>
</feature>
<evidence type="ECO:0000313" key="2">
    <source>
        <dbReference type="EMBL" id="XDS43998.1"/>
    </source>
</evidence>
<feature type="transmembrane region" description="Helical" evidence="1">
    <location>
        <begin position="48"/>
        <end position="74"/>
    </location>
</feature>
<dbReference type="RefSeq" id="WP_369343592.1">
    <property type="nucleotide sequence ID" value="NZ_CP129674.1"/>
</dbReference>
<name>A0AB39U4R5_9BIFI</name>
<accession>A0AB39U4R5</accession>
<dbReference type="EMBL" id="CP129674">
    <property type="protein sequence ID" value="XDS43998.1"/>
    <property type="molecule type" value="Genomic_DNA"/>
</dbReference>
<reference evidence="2" key="1">
    <citation type="submission" date="2023-07" db="EMBL/GenBank/DDBJ databases">
        <title>Bifidobacterium aquikefiriaerophilum sp. nov. and Bifidobacterium eccum sp. nov., isolated from water kefir.</title>
        <authorList>
            <person name="Breselge S."/>
            <person name="Bellassi P."/>
            <person name="Barcenilla C."/>
            <person name="Alvarez-Ordonez A."/>
            <person name="Morelli L."/>
            <person name="Cotter P.D."/>
        </authorList>
    </citation>
    <scope>NUCLEOTIDE SEQUENCE</scope>
    <source>
        <strain evidence="2">WK041_4_12</strain>
    </source>
</reference>
<dbReference type="AlphaFoldDB" id="A0AB39U4R5"/>
<keyword evidence="1" id="KW-0472">Membrane</keyword>
<proteinExistence type="predicted"/>
<dbReference type="Pfam" id="PF12730">
    <property type="entry name" value="ABC2_membrane_4"/>
    <property type="match status" value="1"/>
</dbReference>
<keyword evidence="1" id="KW-0812">Transmembrane</keyword>
<dbReference type="KEGG" id="baqk:QN215_06905"/>